<reference evidence="9" key="1">
    <citation type="journal article" date="2019" name="Int. J. Syst. Evol. Microbiol.">
        <title>The Global Catalogue of Microorganisms (GCM) 10K type strain sequencing project: providing services to taxonomists for standard genome sequencing and annotation.</title>
        <authorList>
            <consortium name="The Broad Institute Genomics Platform"/>
            <consortium name="The Broad Institute Genome Sequencing Center for Infectious Disease"/>
            <person name="Wu L."/>
            <person name="Ma J."/>
        </authorList>
    </citation>
    <scope>NUCLEOTIDE SEQUENCE [LARGE SCALE GENOMIC DNA]</scope>
    <source>
        <strain evidence="9">CECT 7956</strain>
    </source>
</reference>
<keyword evidence="8" id="KW-0067">ATP-binding</keyword>
<dbReference type="InterPro" id="IPR003594">
    <property type="entry name" value="HATPase_dom"/>
</dbReference>
<dbReference type="PANTHER" id="PTHR24421:SF10">
    <property type="entry name" value="NITRATE_NITRITE SENSOR PROTEIN NARQ"/>
    <property type="match status" value="1"/>
</dbReference>
<dbReference type="InterPro" id="IPR036890">
    <property type="entry name" value="HATPase_C_sf"/>
</dbReference>
<dbReference type="Gene3D" id="3.30.565.10">
    <property type="entry name" value="Histidine kinase-like ATPase, C-terminal domain"/>
    <property type="match status" value="1"/>
</dbReference>
<dbReference type="EC" id="2.7.13.3" evidence="2"/>
<evidence type="ECO:0000313" key="8">
    <source>
        <dbReference type="EMBL" id="MFC3812629.1"/>
    </source>
</evidence>
<dbReference type="CDD" id="cd16917">
    <property type="entry name" value="HATPase_UhpB-NarQ-NarX-like"/>
    <property type="match status" value="1"/>
</dbReference>
<name>A0ABV7Z1E3_9BACT</name>
<evidence type="ECO:0000256" key="1">
    <source>
        <dbReference type="ARBA" id="ARBA00000085"/>
    </source>
</evidence>
<keyword evidence="5" id="KW-0902">Two-component regulatory system</keyword>
<dbReference type="GO" id="GO:0005524">
    <property type="term" value="F:ATP binding"/>
    <property type="evidence" value="ECO:0007669"/>
    <property type="project" value="UniProtKB-KW"/>
</dbReference>
<feature type="domain" description="Histidine kinase" evidence="7">
    <location>
        <begin position="397"/>
        <end position="578"/>
    </location>
</feature>
<keyword evidence="3" id="KW-0808">Transferase</keyword>
<dbReference type="SUPFAM" id="SSF55874">
    <property type="entry name" value="ATPase domain of HSP90 chaperone/DNA topoisomerase II/histidine kinase"/>
    <property type="match status" value="1"/>
</dbReference>
<comment type="caution">
    <text evidence="8">The sequence shown here is derived from an EMBL/GenBank/DDBJ whole genome shotgun (WGS) entry which is preliminary data.</text>
</comment>
<keyword evidence="6" id="KW-0472">Membrane</keyword>
<keyword evidence="6" id="KW-0812">Transmembrane</keyword>
<feature type="transmembrane region" description="Helical" evidence="6">
    <location>
        <begin position="342"/>
        <end position="362"/>
    </location>
</feature>
<evidence type="ECO:0000313" key="9">
    <source>
        <dbReference type="Proteomes" id="UP001595616"/>
    </source>
</evidence>
<evidence type="ECO:0000256" key="2">
    <source>
        <dbReference type="ARBA" id="ARBA00012438"/>
    </source>
</evidence>
<keyword evidence="9" id="KW-1185">Reference proteome</keyword>
<dbReference type="Gene3D" id="1.25.40.10">
    <property type="entry name" value="Tetratricopeptide repeat domain"/>
    <property type="match status" value="1"/>
</dbReference>
<keyword evidence="4" id="KW-0418">Kinase</keyword>
<evidence type="ECO:0000259" key="7">
    <source>
        <dbReference type="PROSITE" id="PS50109"/>
    </source>
</evidence>
<organism evidence="8 9">
    <name type="scientific">Lacihabitans lacunae</name>
    <dbReference type="NCBI Taxonomy" id="1028214"/>
    <lineage>
        <taxon>Bacteria</taxon>
        <taxon>Pseudomonadati</taxon>
        <taxon>Bacteroidota</taxon>
        <taxon>Cytophagia</taxon>
        <taxon>Cytophagales</taxon>
        <taxon>Leadbetterellaceae</taxon>
        <taxon>Lacihabitans</taxon>
    </lineage>
</organism>
<dbReference type="SMART" id="SM00387">
    <property type="entry name" value="HATPase_c"/>
    <property type="match status" value="1"/>
</dbReference>
<gene>
    <name evidence="8" type="ORF">ACFOOI_18350</name>
</gene>
<dbReference type="Gene3D" id="1.20.5.1930">
    <property type="match status" value="1"/>
</dbReference>
<dbReference type="Pfam" id="PF02518">
    <property type="entry name" value="HATPase_c"/>
    <property type="match status" value="1"/>
</dbReference>
<dbReference type="PROSITE" id="PS50109">
    <property type="entry name" value="HIS_KIN"/>
    <property type="match status" value="1"/>
</dbReference>
<dbReference type="InterPro" id="IPR011990">
    <property type="entry name" value="TPR-like_helical_dom_sf"/>
</dbReference>
<dbReference type="EMBL" id="JBHRYQ010000001">
    <property type="protein sequence ID" value="MFC3812629.1"/>
    <property type="molecule type" value="Genomic_DNA"/>
</dbReference>
<dbReference type="PANTHER" id="PTHR24421">
    <property type="entry name" value="NITRATE/NITRITE SENSOR PROTEIN NARX-RELATED"/>
    <property type="match status" value="1"/>
</dbReference>
<evidence type="ECO:0000256" key="6">
    <source>
        <dbReference type="SAM" id="Phobius"/>
    </source>
</evidence>
<dbReference type="InterPro" id="IPR050482">
    <property type="entry name" value="Sensor_HK_TwoCompSys"/>
</dbReference>
<dbReference type="SUPFAM" id="SSF48452">
    <property type="entry name" value="TPR-like"/>
    <property type="match status" value="1"/>
</dbReference>
<sequence length="578" mass="66955">MTNKGKNIKLSLIFLAYFAIQNCFGQTQYPNIDKIYSRAQLEEMVQHYQEKKDTLGLAFAYWAYAKNEENANSLNDSPLTNLRKSMECFQAIKDSSNFYDVKGAIGSYFMDRNFIKKYAEEYIQSAVDYFEKIHKPESEIGHLINLTNIHIHENNFAPVEKLLLKAIKLNLEVKSQDFNGRIHSSYADYYVRLGKYKEAIDNAEISRKIGKDLKIGWIEALAYYYKAKCYENLKQDDLRIKALFEAMNIIDKNTNLYQLKKEVYYDIQNHYFKTKNYLKAYEYLLISHKHNDFIYNSKIESDLRSFSEYNLLEKQKMIVSKIELEKKLSDIEIEKLKIRQEMYIGILIFSMLIMILLTIAYINRKRINTLKVAEATKNNQIETLNALIKGQELERIRIAQELHDGLGTMLSRTKILMGKGTSLESSLKMIDEACSEVRNISSNLQPNTLTNFGLIKAIEDFVSKYNHQKPAIVFQYFGDIVKLNMNENLMIYRIVQELLTNSLKHASANEILIQIMFTSESLNLTVEDDGVGFDERKTKTASSGWHNIKSRVNYLQGTLNLHTDPTAGTSVTVSIPLK</sequence>
<evidence type="ECO:0000256" key="4">
    <source>
        <dbReference type="ARBA" id="ARBA00022777"/>
    </source>
</evidence>
<keyword evidence="8" id="KW-0547">Nucleotide-binding</keyword>
<dbReference type="InterPro" id="IPR005467">
    <property type="entry name" value="His_kinase_dom"/>
</dbReference>
<keyword evidence="6" id="KW-1133">Transmembrane helix</keyword>
<dbReference type="RefSeq" id="WP_379839514.1">
    <property type="nucleotide sequence ID" value="NZ_JBHRYQ010000001.1"/>
</dbReference>
<evidence type="ECO:0000256" key="3">
    <source>
        <dbReference type="ARBA" id="ARBA00022679"/>
    </source>
</evidence>
<protein>
    <recommendedName>
        <fullName evidence="2">histidine kinase</fullName>
        <ecNumber evidence="2">2.7.13.3</ecNumber>
    </recommendedName>
</protein>
<accession>A0ABV7Z1E3</accession>
<dbReference type="Proteomes" id="UP001595616">
    <property type="component" value="Unassembled WGS sequence"/>
</dbReference>
<comment type="catalytic activity">
    <reaction evidence="1">
        <text>ATP + protein L-histidine = ADP + protein N-phospho-L-histidine.</text>
        <dbReference type="EC" id="2.7.13.3"/>
    </reaction>
</comment>
<evidence type="ECO:0000256" key="5">
    <source>
        <dbReference type="ARBA" id="ARBA00023012"/>
    </source>
</evidence>
<proteinExistence type="predicted"/>